<evidence type="ECO:0000256" key="5">
    <source>
        <dbReference type="ARBA" id="ARBA00022741"/>
    </source>
</evidence>
<dbReference type="InterPro" id="IPR050388">
    <property type="entry name" value="ABC_Ni/Peptide_Import"/>
</dbReference>
<keyword evidence="7" id="KW-0472">Membrane</keyword>
<accession>A0ABZ2XF64</accession>
<name>A0ABZ2XF64_9RHOO</name>
<evidence type="ECO:0000256" key="1">
    <source>
        <dbReference type="ARBA" id="ARBA00004417"/>
    </source>
</evidence>
<organism evidence="9 10">
    <name type="scientific">Azonexus hydrophilus</name>
    <dbReference type="NCBI Taxonomy" id="418702"/>
    <lineage>
        <taxon>Bacteria</taxon>
        <taxon>Pseudomonadati</taxon>
        <taxon>Pseudomonadota</taxon>
        <taxon>Betaproteobacteria</taxon>
        <taxon>Rhodocyclales</taxon>
        <taxon>Azonexaceae</taxon>
        <taxon>Azonexus</taxon>
    </lineage>
</organism>
<evidence type="ECO:0000313" key="9">
    <source>
        <dbReference type="EMBL" id="WZJ20159.1"/>
    </source>
</evidence>
<dbReference type="InterPro" id="IPR017871">
    <property type="entry name" value="ABC_transporter-like_CS"/>
</dbReference>
<evidence type="ECO:0000256" key="2">
    <source>
        <dbReference type="ARBA" id="ARBA00005417"/>
    </source>
</evidence>
<keyword evidence="10" id="KW-1185">Reference proteome</keyword>
<proteinExistence type="inferred from homology"/>
<sequence>MKRILAVDGLSVRAGDNALLRDVSFALAPGEALTLVGQSGAGKSLLAQAIMGNLPDALQAAGTVEVAGVASAAADHHTRRPLWGRQLGLLPQEPWLALDPTMRILAQVEETYRHVRRDGNAANARQRAREALAGLGLQDKAGHYPHQISGGMAQRVAFAAVYAGGAPILIADEPTKGLDRRMRDEVVTLLREALLEGCALLTVTHDLEVAEALGGRLAVIEQGRIVESGATTTVMQVPQHPYTQALLAAQPRNWPAEPAPASGQPLLTAQGLAKAFGAQRLFAGIDLCVHAGERLALTGPSGCGKTTLGNILLGVLKPDAGRVVSHAARPFAFQKLYQDPVAAFPARQTLRQTFVDLCRLHRLDPGAPAPLLAELGLDAALLDRLPSEVSGGELQRIAIARILLLQPQLVFADEPTSRLDAITQKQTMAVLLGALERSGAALVLVTHDDALAERVAGRRLAIDMAN</sequence>
<dbReference type="InterPro" id="IPR003593">
    <property type="entry name" value="AAA+_ATPase"/>
</dbReference>
<keyword evidence="6 9" id="KW-0067">ATP-binding</keyword>
<keyword evidence="5" id="KW-0547">Nucleotide-binding</keyword>
<evidence type="ECO:0000256" key="7">
    <source>
        <dbReference type="ARBA" id="ARBA00023136"/>
    </source>
</evidence>
<dbReference type="Proteomes" id="UP001479520">
    <property type="component" value="Chromosome"/>
</dbReference>
<feature type="domain" description="ABC transporter" evidence="8">
    <location>
        <begin position="267"/>
        <end position="464"/>
    </location>
</feature>
<dbReference type="PROSITE" id="PS00211">
    <property type="entry name" value="ABC_TRANSPORTER_1"/>
    <property type="match status" value="2"/>
</dbReference>
<evidence type="ECO:0000313" key="10">
    <source>
        <dbReference type="Proteomes" id="UP001479520"/>
    </source>
</evidence>
<dbReference type="EMBL" id="CP151406">
    <property type="protein sequence ID" value="WZJ20159.1"/>
    <property type="molecule type" value="Genomic_DNA"/>
</dbReference>
<dbReference type="SUPFAM" id="SSF52540">
    <property type="entry name" value="P-loop containing nucleoside triphosphate hydrolases"/>
    <property type="match status" value="2"/>
</dbReference>
<dbReference type="RefSeq" id="WP_341742991.1">
    <property type="nucleotide sequence ID" value="NZ_CP151406.1"/>
</dbReference>
<dbReference type="SMART" id="SM00382">
    <property type="entry name" value="AAA"/>
    <property type="match status" value="2"/>
</dbReference>
<comment type="similarity">
    <text evidence="2">Belongs to the ABC transporter superfamily.</text>
</comment>
<dbReference type="PANTHER" id="PTHR43297">
    <property type="entry name" value="OLIGOPEPTIDE TRANSPORT ATP-BINDING PROTEIN APPD"/>
    <property type="match status" value="1"/>
</dbReference>
<evidence type="ECO:0000256" key="6">
    <source>
        <dbReference type="ARBA" id="ARBA00022840"/>
    </source>
</evidence>
<dbReference type="Pfam" id="PF00005">
    <property type="entry name" value="ABC_tran"/>
    <property type="match status" value="2"/>
</dbReference>
<dbReference type="PANTHER" id="PTHR43297:SF7">
    <property type="entry name" value="D,D-DIPEPTIDE TRANSPORT ATP-BINDING PROTEIN DDPD-RELATED"/>
    <property type="match status" value="1"/>
</dbReference>
<evidence type="ECO:0000259" key="8">
    <source>
        <dbReference type="PROSITE" id="PS50893"/>
    </source>
</evidence>
<keyword evidence="4" id="KW-1003">Cell membrane</keyword>
<evidence type="ECO:0000256" key="4">
    <source>
        <dbReference type="ARBA" id="ARBA00022475"/>
    </source>
</evidence>
<dbReference type="GO" id="GO:0005524">
    <property type="term" value="F:ATP binding"/>
    <property type="evidence" value="ECO:0007669"/>
    <property type="project" value="UniProtKB-KW"/>
</dbReference>
<evidence type="ECO:0000256" key="3">
    <source>
        <dbReference type="ARBA" id="ARBA00022448"/>
    </source>
</evidence>
<reference evidence="9 10" key="1">
    <citation type="submission" date="2024-04" db="EMBL/GenBank/DDBJ databases">
        <title>Dissimilatory iodate-reducing microorganisms contribute to the enrichment of iodine in groundwater.</title>
        <authorList>
            <person name="Jiang Z."/>
        </authorList>
    </citation>
    <scope>NUCLEOTIDE SEQUENCE [LARGE SCALE GENOMIC DNA]</scope>
    <source>
        <strain evidence="9 10">NCP973</strain>
    </source>
</reference>
<dbReference type="InterPro" id="IPR003439">
    <property type="entry name" value="ABC_transporter-like_ATP-bd"/>
</dbReference>
<gene>
    <name evidence="9" type="ORF">AADV58_09315</name>
</gene>
<dbReference type="PROSITE" id="PS50893">
    <property type="entry name" value="ABC_TRANSPORTER_2"/>
    <property type="match status" value="2"/>
</dbReference>
<dbReference type="Gene3D" id="3.40.50.300">
    <property type="entry name" value="P-loop containing nucleotide triphosphate hydrolases"/>
    <property type="match status" value="2"/>
</dbReference>
<comment type="subcellular location">
    <subcellularLocation>
        <location evidence="1">Cell inner membrane</location>
        <topology evidence="1">Peripheral membrane protein</topology>
    </subcellularLocation>
</comment>
<keyword evidence="3" id="KW-0813">Transport</keyword>
<protein>
    <submittedName>
        <fullName evidence="9">ATP-binding cassette domain-containing protein</fullName>
    </submittedName>
</protein>
<dbReference type="InterPro" id="IPR027417">
    <property type="entry name" value="P-loop_NTPase"/>
</dbReference>
<feature type="domain" description="ABC transporter" evidence="8">
    <location>
        <begin position="5"/>
        <end position="247"/>
    </location>
</feature>